<sequence>MIVKDIIEESALTLAEARDILTAPGKRERVKKKKKEEKEAAEENEMRFERRKAVENTTKFAKLGAKESRALINELLELEKTKEEIAIRIADLMPKSNNEVRAIYAKERFTLTEANIEKILDCVAKYE</sequence>
<comment type="function">
    <text evidence="1">DNA-dependent RNA polymerase (RNAP) catalyzes the transcription of DNA into RNA using the four ribonucleoside triphosphates as substrates. This subunit is less well bound than the others.</text>
</comment>
<reference evidence="2" key="1">
    <citation type="submission" date="2020-06" db="EMBL/GenBank/DDBJ databases">
        <title>Unique genomic features of the anaerobic methanotrophic archaea.</title>
        <authorList>
            <person name="Chadwick G.L."/>
            <person name="Skennerton C.T."/>
            <person name="Laso-Perez R."/>
            <person name="Leu A.O."/>
            <person name="Speth D.R."/>
            <person name="Yu H."/>
            <person name="Morgan-Lang C."/>
            <person name="Hatzenpichler R."/>
            <person name="Goudeau D."/>
            <person name="Malmstrom R."/>
            <person name="Brazelton W.J."/>
            <person name="Woyke T."/>
            <person name="Hallam S.J."/>
            <person name="Tyson G.W."/>
            <person name="Wegener G."/>
            <person name="Boetius A."/>
            <person name="Orphan V."/>
        </authorList>
    </citation>
    <scope>NUCLEOTIDE SEQUENCE</scope>
</reference>
<dbReference type="GO" id="GO:0003899">
    <property type="term" value="F:DNA-directed RNA polymerase activity"/>
    <property type="evidence" value="ECO:0007669"/>
    <property type="project" value="UniProtKB-UniRule"/>
</dbReference>
<keyword evidence="1" id="KW-0240">DNA-directed RNA polymerase</keyword>
<dbReference type="Pfam" id="PF03874">
    <property type="entry name" value="RNA_pol_Rpb4"/>
    <property type="match status" value="1"/>
</dbReference>
<evidence type="ECO:0000313" key="2">
    <source>
        <dbReference type="EMBL" id="QNO51629.1"/>
    </source>
</evidence>
<comment type="subcellular location">
    <subcellularLocation>
        <location evidence="1">Cytoplasm</location>
    </subcellularLocation>
</comment>
<dbReference type="InterPro" id="IPR044876">
    <property type="entry name" value="HRDC_dom_sf"/>
</dbReference>
<protein>
    <recommendedName>
        <fullName evidence="1">DNA-directed RNA polymerase subunit Rpo4</fullName>
        <ecNumber evidence="1">2.7.7.6</ecNumber>
    </recommendedName>
    <alternativeName>
        <fullName evidence="1">DNA-directed RNA polymerase subunit F</fullName>
    </alternativeName>
</protein>
<organism evidence="2">
    <name type="scientific">Candidatus Methanophagaceae archaeon ANME-1 ERB6</name>
    <dbReference type="NCBI Taxonomy" id="2759912"/>
    <lineage>
        <taxon>Archaea</taxon>
        <taxon>Methanobacteriati</taxon>
        <taxon>Methanobacteriota</taxon>
        <taxon>Stenosarchaea group</taxon>
        <taxon>Methanomicrobia</taxon>
        <taxon>Candidatus Methanophagales</taxon>
        <taxon>Candidatus Methanophagaceae</taxon>
    </lineage>
</organism>
<comment type="similarity">
    <text evidence="1">Belongs to the eukaryotic RPB4 RNA polymerase subunit family.</text>
</comment>
<keyword evidence="1" id="KW-0808">Transferase</keyword>
<proteinExistence type="inferred from homology"/>
<dbReference type="AlphaFoldDB" id="A0A7G9YUE5"/>
<dbReference type="EMBL" id="MT631474">
    <property type="protein sequence ID" value="QNO51629.1"/>
    <property type="molecule type" value="Genomic_DNA"/>
</dbReference>
<dbReference type="GO" id="GO:0000428">
    <property type="term" value="C:DNA-directed RNA polymerase complex"/>
    <property type="evidence" value="ECO:0007669"/>
    <property type="project" value="UniProtKB-KW"/>
</dbReference>
<keyword evidence="1" id="KW-0804">Transcription</keyword>
<name>A0A7G9YUE5_9EURY</name>
<dbReference type="GO" id="GO:0000166">
    <property type="term" value="F:nucleotide binding"/>
    <property type="evidence" value="ECO:0007669"/>
    <property type="project" value="InterPro"/>
</dbReference>
<dbReference type="EC" id="2.7.7.6" evidence="1"/>
<dbReference type="InterPro" id="IPR010997">
    <property type="entry name" value="HRDC-like_sf"/>
</dbReference>
<keyword evidence="1" id="KW-0548">Nucleotidyltransferase</keyword>
<dbReference type="GO" id="GO:0006352">
    <property type="term" value="P:DNA-templated transcription initiation"/>
    <property type="evidence" value="ECO:0007669"/>
    <property type="project" value="InterPro"/>
</dbReference>
<dbReference type="InterPro" id="IPR010924">
    <property type="entry name" value="Rpo4"/>
</dbReference>
<keyword evidence="1" id="KW-0963">Cytoplasm</keyword>
<dbReference type="PIRSF" id="PIRSF005053">
    <property type="entry name" value="RNA_pol_F_arch"/>
    <property type="match status" value="1"/>
</dbReference>
<dbReference type="Gene3D" id="1.10.150.80">
    <property type="entry name" value="HRDC domain"/>
    <property type="match status" value="1"/>
</dbReference>
<accession>A0A7G9YUE5</accession>
<dbReference type="InterPro" id="IPR005574">
    <property type="entry name" value="Rpb4/RPC9"/>
</dbReference>
<dbReference type="HAMAP" id="MF_00864">
    <property type="entry name" value="RNApol_arch_Rpo4"/>
    <property type="match status" value="1"/>
</dbReference>
<gene>
    <name evidence="1" type="primary">rpo4</name>
    <name evidence="1" type="synonym">rpoF</name>
    <name evidence="2" type="ORF">JFJFMGFI_00028</name>
</gene>
<evidence type="ECO:0000256" key="1">
    <source>
        <dbReference type="HAMAP-Rule" id="MF_00864"/>
    </source>
</evidence>
<dbReference type="PANTHER" id="PTHR39646:SF1">
    <property type="entry name" value="DNA-DIRECTED RNA POLYMERASE SUBUNIT RPO4"/>
    <property type="match status" value="1"/>
</dbReference>
<comment type="catalytic activity">
    <reaction evidence="1">
        <text>RNA(n) + a ribonucleoside 5'-triphosphate = RNA(n+1) + diphosphate</text>
        <dbReference type="Rhea" id="RHEA:21248"/>
        <dbReference type="Rhea" id="RHEA-COMP:14527"/>
        <dbReference type="Rhea" id="RHEA-COMP:17342"/>
        <dbReference type="ChEBI" id="CHEBI:33019"/>
        <dbReference type="ChEBI" id="CHEBI:61557"/>
        <dbReference type="ChEBI" id="CHEBI:140395"/>
        <dbReference type="EC" id="2.7.7.6"/>
    </reaction>
</comment>
<dbReference type="PANTHER" id="PTHR39646">
    <property type="entry name" value="RNA POLYMERASE RPB4"/>
    <property type="match status" value="1"/>
</dbReference>
<comment type="subunit">
    <text evidence="1">Part of the RNA polymerase complex. Forms a stalk with Rpo7 that extends from the main structure.</text>
</comment>
<dbReference type="SUPFAM" id="SSF47819">
    <property type="entry name" value="HRDC-like"/>
    <property type="match status" value="1"/>
</dbReference>
<dbReference type="Gene3D" id="6.10.140.10">
    <property type="match status" value="1"/>
</dbReference>
<dbReference type="GO" id="GO:0005737">
    <property type="term" value="C:cytoplasm"/>
    <property type="evidence" value="ECO:0007669"/>
    <property type="project" value="UniProtKB-SubCell"/>
</dbReference>